<evidence type="ECO:0000313" key="4">
    <source>
        <dbReference type="Proteomes" id="UP001212841"/>
    </source>
</evidence>
<feature type="region of interest" description="Disordered" evidence="1">
    <location>
        <begin position="1"/>
        <end position="133"/>
    </location>
</feature>
<sequence>MIPKVDVAKQVKNLVPAALTGGTTSSPRPVESGSHAPGYDTATVNKPERSGASDAKSSSATPLETQPPARPAPDSDSEPSDDQVQPPTRDDEPLATPHPLESEPPSSEAEQTLPPSASSSSAPPPPNQPPPLLKQKTIKRNMVLPLYEPPIFPDNTIRPQPVSKSILQTALRFVNKTLFNERRSAAARPASVLERLTKSPQSVKRIAVIGVHGWFPNRILQRVVGEPTGTSVRFAAKMGAAVRQFFQSRYNINLPSDAITLMPLEGEGKVEQRVEILYQNLVNSDNDWTKKLREADLVFVVTHSQGTPVSTILLARLIEEGLLDVTRQKIGVLAMAGISHGPFPSLKSSLILKYVEADPARELFDFNDAESAISQRYQAAMRRVLAAGVRMTAIGSWYDQVVPLYSAVMHGYNHPNIYRALYIDGADYVPDFLSHLVVYALKLRNAGMADHDLVVHLSEPLTGSVYGFGTQGHSVIYEELATYMLSIGWTMGRNPIWTLAPDSESQEATGVLEVRKFDAPTRLNPYHLPFIMSELIHSGQIRGEPSLSAELRNLVDMYKMWDPKPKDLKDLRYRLDFLKSRL</sequence>
<feature type="compositionally biased region" description="Low complexity" evidence="1">
    <location>
        <begin position="103"/>
        <end position="121"/>
    </location>
</feature>
<dbReference type="EMBL" id="JADGJD010001965">
    <property type="protein sequence ID" value="KAJ3036181.1"/>
    <property type="molecule type" value="Genomic_DNA"/>
</dbReference>
<organism evidence="3 4">
    <name type="scientific">Rhizophlyctis rosea</name>
    <dbReference type="NCBI Taxonomy" id="64517"/>
    <lineage>
        <taxon>Eukaryota</taxon>
        <taxon>Fungi</taxon>
        <taxon>Fungi incertae sedis</taxon>
        <taxon>Chytridiomycota</taxon>
        <taxon>Chytridiomycota incertae sedis</taxon>
        <taxon>Chytridiomycetes</taxon>
        <taxon>Rhizophlyctidales</taxon>
        <taxon>Rhizophlyctidaceae</taxon>
        <taxon>Rhizophlyctis</taxon>
    </lineage>
</organism>
<feature type="compositionally biased region" description="Pro residues" evidence="1">
    <location>
        <begin position="122"/>
        <end position="132"/>
    </location>
</feature>
<feature type="domain" description="YMC020W-like alpha/beta hydrolase" evidence="2">
    <location>
        <begin position="195"/>
        <end position="536"/>
    </location>
</feature>
<dbReference type="AlphaFoldDB" id="A0AAD5WZB5"/>
<dbReference type="Pfam" id="PF26147">
    <property type="entry name" value="AB_HYDROLASE_YMC0-YMC35"/>
    <property type="match status" value="1"/>
</dbReference>
<dbReference type="PANTHER" id="PTHR47349:SF1">
    <property type="entry name" value="AER328WP"/>
    <property type="match status" value="1"/>
</dbReference>
<dbReference type="InterPro" id="IPR058934">
    <property type="entry name" value="YMC020W-like"/>
</dbReference>
<name>A0AAD5WZB5_9FUNG</name>
<evidence type="ECO:0000256" key="1">
    <source>
        <dbReference type="SAM" id="MobiDB-lite"/>
    </source>
</evidence>
<feature type="compositionally biased region" description="Polar residues" evidence="1">
    <location>
        <begin position="55"/>
        <end position="64"/>
    </location>
</feature>
<evidence type="ECO:0000259" key="2">
    <source>
        <dbReference type="Pfam" id="PF26147"/>
    </source>
</evidence>
<dbReference type="InterPro" id="IPR058933">
    <property type="entry name" value="YMC020W-like_ab_hydrolase"/>
</dbReference>
<dbReference type="PANTHER" id="PTHR47349">
    <property type="entry name" value="CHROMOSOME 8, WHOLE GENOME SHOTGUN SEQUENCE"/>
    <property type="match status" value="1"/>
</dbReference>
<evidence type="ECO:0000313" key="3">
    <source>
        <dbReference type="EMBL" id="KAJ3036181.1"/>
    </source>
</evidence>
<proteinExistence type="predicted"/>
<keyword evidence="4" id="KW-1185">Reference proteome</keyword>
<dbReference type="Proteomes" id="UP001212841">
    <property type="component" value="Unassembled WGS sequence"/>
</dbReference>
<accession>A0AAD5WZB5</accession>
<protein>
    <recommendedName>
        <fullName evidence="2">YMC020W-like alpha/beta hydrolase domain-containing protein</fullName>
    </recommendedName>
</protein>
<comment type="caution">
    <text evidence="3">The sequence shown here is derived from an EMBL/GenBank/DDBJ whole genome shotgun (WGS) entry which is preliminary data.</text>
</comment>
<reference evidence="3" key="1">
    <citation type="submission" date="2020-05" db="EMBL/GenBank/DDBJ databases">
        <title>Phylogenomic resolution of chytrid fungi.</title>
        <authorList>
            <person name="Stajich J.E."/>
            <person name="Amses K."/>
            <person name="Simmons R."/>
            <person name="Seto K."/>
            <person name="Myers J."/>
            <person name="Bonds A."/>
            <person name="Quandt C.A."/>
            <person name="Barry K."/>
            <person name="Liu P."/>
            <person name="Grigoriev I."/>
            <person name="Longcore J.E."/>
            <person name="James T.Y."/>
        </authorList>
    </citation>
    <scope>NUCLEOTIDE SEQUENCE</scope>
    <source>
        <strain evidence="3">JEL0318</strain>
    </source>
</reference>
<gene>
    <name evidence="3" type="ORF">HK097_003897</name>
</gene>